<protein>
    <recommendedName>
        <fullName evidence="1">DUF397 domain-containing protein</fullName>
    </recommendedName>
</protein>
<reference evidence="2 3" key="1">
    <citation type="submission" date="2021-03" db="EMBL/GenBank/DDBJ databases">
        <title>Whole genome shotgun sequence of Actinoplanes toevensis NBRC 105298.</title>
        <authorList>
            <person name="Komaki H."/>
            <person name="Tamura T."/>
        </authorList>
    </citation>
    <scope>NUCLEOTIDE SEQUENCE [LARGE SCALE GENOMIC DNA]</scope>
    <source>
        <strain evidence="2 3">NBRC 105298</strain>
    </source>
</reference>
<organism evidence="2 3">
    <name type="scientific">Paractinoplanes toevensis</name>
    <dbReference type="NCBI Taxonomy" id="571911"/>
    <lineage>
        <taxon>Bacteria</taxon>
        <taxon>Bacillati</taxon>
        <taxon>Actinomycetota</taxon>
        <taxon>Actinomycetes</taxon>
        <taxon>Micromonosporales</taxon>
        <taxon>Micromonosporaceae</taxon>
        <taxon>Paractinoplanes</taxon>
    </lineage>
</organism>
<evidence type="ECO:0000259" key="1">
    <source>
        <dbReference type="Pfam" id="PF04149"/>
    </source>
</evidence>
<evidence type="ECO:0000313" key="3">
    <source>
        <dbReference type="Proteomes" id="UP000677082"/>
    </source>
</evidence>
<dbReference type="AlphaFoldDB" id="A0A919VYD3"/>
<dbReference type="InterPro" id="IPR007278">
    <property type="entry name" value="DUF397"/>
</dbReference>
<name>A0A919VYD3_9ACTN</name>
<comment type="caution">
    <text evidence="2">The sequence shown here is derived from an EMBL/GenBank/DDBJ whole genome shotgun (WGS) entry which is preliminary data.</text>
</comment>
<dbReference type="RefSeq" id="WP_213004857.1">
    <property type="nucleotide sequence ID" value="NZ_BOQN01000009.1"/>
</dbReference>
<dbReference type="Proteomes" id="UP000677082">
    <property type="component" value="Unassembled WGS sequence"/>
</dbReference>
<accession>A0A919VYD3</accession>
<feature type="domain" description="DUF397" evidence="1">
    <location>
        <begin position="18"/>
        <end position="67"/>
    </location>
</feature>
<keyword evidence="3" id="KW-1185">Reference proteome</keyword>
<dbReference type="Pfam" id="PF04149">
    <property type="entry name" value="DUF397"/>
    <property type="match status" value="1"/>
</dbReference>
<dbReference type="EMBL" id="BOQN01000009">
    <property type="protein sequence ID" value="GIM88877.1"/>
    <property type="molecule type" value="Genomic_DNA"/>
</dbReference>
<evidence type="ECO:0000313" key="2">
    <source>
        <dbReference type="EMBL" id="GIM88877.1"/>
    </source>
</evidence>
<gene>
    <name evidence="2" type="ORF">Ato02nite_006700</name>
</gene>
<sequence>MHQSAPGWYKRPVTPQPAWRRYSKCASNACAEVAPTDGQVLMRDSKDPHRAPLAFSDTAWADFVEAIQAGELEDLL</sequence>
<proteinExistence type="predicted"/>